<feature type="region of interest" description="Disordered" evidence="3">
    <location>
        <begin position="1"/>
        <end position="84"/>
    </location>
</feature>
<dbReference type="AlphaFoldDB" id="A0A9P7V097"/>
<dbReference type="InterPro" id="IPR036875">
    <property type="entry name" value="Znf_CCHC_sf"/>
</dbReference>
<evidence type="ECO:0000313" key="6">
    <source>
        <dbReference type="Proteomes" id="UP001049176"/>
    </source>
</evidence>
<keyword evidence="2" id="KW-0862">Zinc</keyword>
<feature type="compositionally biased region" description="Polar residues" evidence="3">
    <location>
        <begin position="271"/>
        <end position="293"/>
    </location>
</feature>
<dbReference type="OrthoDB" id="3267748at2759"/>
<dbReference type="PROSITE" id="PS50158">
    <property type="entry name" value="ZF_CCHC"/>
    <property type="match status" value="1"/>
</dbReference>
<evidence type="ECO:0000256" key="3">
    <source>
        <dbReference type="SAM" id="MobiDB-lite"/>
    </source>
</evidence>
<dbReference type="SUPFAM" id="SSF57756">
    <property type="entry name" value="Retrovirus zinc finger-like domains"/>
    <property type="match status" value="1"/>
</dbReference>
<comment type="caution">
    <text evidence="5">The sequence shown here is derived from an EMBL/GenBank/DDBJ whole genome shotgun (WGS) entry which is preliminary data.</text>
</comment>
<dbReference type="InterPro" id="IPR001878">
    <property type="entry name" value="Znf_CCHC"/>
</dbReference>
<dbReference type="GeneID" id="66074282"/>
<dbReference type="KEGG" id="more:E1B28_005206"/>
<dbReference type="GO" id="GO:0008270">
    <property type="term" value="F:zinc ion binding"/>
    <property type="evidence" value="ECO:0007669"/>
    <property type="project" value="UniProtKB-KW"/>
</dbReference>
<evidence type="ECO:0000256" key="2">
    <source>
        <dbReference type="PROSITE-ProRule" id="PRU00047"/>
    </source>
</evidence>
<dbReference type="Gene3D" id="4.10.60.10">
    <property type="entry name" value="Zinc finger, CCHC-type"/>
    <property type="match status" value="1"/>
</dbReference>
<feature type="domain" description="CCHC-type" evidence="4">
    <location>
        <begin position="337"/>
        <end position="353"/>
    </location>
</feature>
<feature type="region of interest" description="Disordered" evidence="3">
    <location>
        <begin position="242"/>
        <end position="329"/>
    </location>
</feature>
<evidence type="ECO:0000259" key="4">
    <source>
        <dbReference type="PROSITE" id="PS50158"/>
    </source>
</evidence>
<dbReference type="Proteomes" id="UP001049176">
    <property type="component" value="Chromosome 2"/>
</dbReference>
<dbReference type="GO" id="GO:0003676">
    <property type="term" value="F:nucleic acid binding"/>
    <property type="evidence" value="ECO:0007669"/>
    <property type="project" value="InterPro"/>
</dbReference>
<keyword evidence="6" id="KW-1185">Reference proteome</keyword>
<feature type="compositionally biased region" description="Basic residues" evidence="3">
    <location>
        <begin position="63"/>
        <end position="76"/>
    </location>
</feature>
<dbReference type="GO" id="GO:0006397">
    <property type="term" value="P:mRNA processing"/>
    <property type="evidence" value="ECO:0007669"/>
    <property type="project" value="UniProtKB-KW"/>
</dbReference>
<feature type="compositionally biased region" description="Basic and acidic residues" evidence="3">
    <location>
        <begin position="315"/>
        <end position="329"/>
    </location>
</feature>
<protein>
    <recommendedName>
        <fullName evidence="4">CCHC-type domain-containing protein</fullName>
    </recommendedName>
</protein>
<keyword evidence="1" id="KW-0507">mRNA processing</keyword>
<feature type="compositionally biased region" description="Low complexity" evidence="3">
    <location>
        <begin position="39"/>
        <end position="60"/>
    </location>
</feature>
<dbReference type="EMBL" id="CM032182">
    <property type="protein sequence ID" value="KAG7097893.1"/>
    <property type="molecule type" value="Genomic_DNA"/>
</dbReference>
<keyword evidence="2" id="KW-0863">Zinc-finger</keyword>
<feature type="compositionally biased region" description="Polar residues" evidence="3">
    <location>
        <begin position="1"/>
        <end position="11"/>
    </location>
</feature>
<sequence length="734" mass="84252">MSVKTSRQELVTSARGHPFDIPHEPWCSSSDSDSDTSDSDPNGPSDPDSSDSESSSSYDSGRCHHKRKRHSKKKMLLKPVPPEPYDGSPDVRAIIKFVTEAMAYLCDGQVPHNRRVFRISKYLTGKAYQFYLSVVANAPFDWRIQKFFTELYNYCFPLTYRLDQRRKLKRSFQNDKPVRDYLAELNDLFNMVGLIDEREKVHKLWSGLTRKIQKGLWREKLNPEISSYEDVARAAELIEIIENVDTGPEPGSNNKKKEHKSSSSNQPSSSKANQIHRSNNQGPKNPNSQQDRGSGQAKYEIRKSGQGQQGQKGRQTREFRKRELTDKEKDEYRAAGKCFRCGKIGHMSRNCTDNRTVSNGNNNRPPGFHVTSNNIEFDEGLRELADTTAEITELGVGMMAWDIISEPSDSEWENCTFSESGTHSSMPSLQTILSESDPESTASSLVIGRRAYSCVDYEYVPPETRREYCPEYLHNELNNDYYGFETDDAPNMFGDPLATRARYWLDLIAPYPGDVPGDHETEFLGRFTVYQISDELYCIEDSRYDGLTFPHCETPQWLYLEVSKLEDPEFRIGEWYARERSIMFDIPLDLDRYGNMGQMENAIADAIEKALAMGGPYPGDTPYAESLDPSSRFYVTKAGPEKYSIWDWCYDTRYGLDAKLLKTRRFDIIRWYKKQVSHEFRNTRLWLLENCQEPLLSSVFEDTYCFSSDDYEVDSLELNGVQVARGTYPVSGLI</sequence>
<reference evidence="5" key="1">
    <citation type="journal article" date="2021" name="Genome Biol. Evol.">
        <title>The assembled and annotated genome of the fairy-ring fungus Marasmius oreades.</title>
        <authorList>
            <person name="Hiltunen M."/>
            <person name="Ament-Velasquez S.L."/>
            <person name="Johannesson H."/>
        </authorList>
    </citation>
    <scope>NUCLEOTIDE SEQUENCE</scope>
    <source>
        <strain evidence="5">03SP1</strain>
    </source>
</reference>
<name>A0A9P7V097_9AGAR</name>
<proteinExistence type="predicted"/>
<dbReference type="Pfam" id="PF00098">
    <property type="entry name" value="zf-CCHC"/>
    <property type="match status" value="1"/>
</dbReference>
<dbReference type="RefSeq" id="XP_043014363.1">
    <property type="nucleotide sequence ID" value="XM_043149755.1"/>
</dbReference>
<evidence type="ECO:0000313" key="5">
    <source>
        <dbReference type="EMBL" id="KAG7097893.1"/>
    </source>
</evidence>
<organism evidence="5 6">
    <name type="scientific">Marasmius oreades</name>
    <name type="common">fairy-ring Marasmius</name>
    <dbReference type="NCBI Taxonomy" id="181124"/>
    <lineage>
        <taxon>Eukaryota</taxon>
        <taxon>Fungi</taxon>
        <taxon>Dikarya</taxon>
        <taxon>Basidiomycota</taxon>
        <taxon>Agaricomycotina</taxon>
        <taxon>Agaricomycetes</taxon>
        <taxon>Agaricomycetidae</taxon>
        <taxon>Agaricales</taxon>
        <taxon>Marasmiineae</taxon>
        <taxon>Marasmiaceae</taxon>
        <taxon>Marasmius</taxon>
    </lineage>
</organism>
<evidence type="ECO:0000256" key="1">
    <source>
        <dbReference type="ARBA" id="ARBA00022664"/>
    </source>
</evidence>
<accession>A0A9P7V097</accession>
<dbReference type="SMART" id="SM00343">
    <property type="entry name" value="ZnF_C2HC"/>
    <property type="match status" value="1"/>
</dbReference>
<gene>
    <name evidence="5" type="ORF">E1B28_005206</name>
</gene>
<keyword evidence="2" id="KW-0479">Metal-binding</keyword>